<dbReference type="OrthoDB" id="651281at2"/>
<dbReference type="PANTHER" id="PTHR42988">
    <property type="entry name" value="PHOSPHOHYDROLASE"/>
    <property type="match status" value="1"/>
</dbReference>
<dbReference type="EMBL" id="CP027668">
    <property type="protein sequence ID" value="AVO47297.1"/>
    <property type="molecule type" value="Genomic_DNA"/>
</dbReference>
<dbReference type="CDD" id="cd07402">
    <property type="entry name" value="MPP_GpdQ"/>
    <property type="match status" value="1"/>
</dbReference>
<evidence type="ECO:0000313" key="6">
    <source>
        <dbReference type="EMBL" id="AVO47297.1"/>
    </source>
</evidence>
<keyword evidence="3" id="KW-0408">Iron</keyword>
<evidence type="ECO:0000256" key="1">
    <source>
        <dbReference type="ARBA" id="ARBA00022723"/>
    </source>
</evidence>
<evidence type="ECO:0000313" key="7">
    <source>
        <dbReference type="Proteomes" id="UP000237889"/>
    </source>
</evidence>
<dbReference type="InterPro" id="IPR029052">
    <property type="entry name" value="Metallo-depent_PP-like"/>
</dbReference>
<reference evidence="6 7" key="1">
    <citation type="submission" date="2018-03" db="EMBL/GenBank/DDBJ databases">
        <title>Genome sequencing of Phreatobacter sp.</title>
        <authorList>
            <person name="Kim S.-J."/>
            <person name="Heo J."/>
            <person name="Kwon S.-W."/>
        </authorList>
    </citation>
    <scope>NUCLEOTIDE SEQUENCE [LARGE SCALE GENOMIC DNA]</scope>
    <source>
        <strain evidence="6 7">S-12</strain>
    </source>
</reference>
<accession>A0A2S0NGT9</accession>
<dbReference type="InterPro" id="IPR042281">
    <property type="entry name" value="GpdQ_beta-strand"/>
</dbReference>
<evidence type="ECO:0000256" key="3">
    <source>
        <dbReference type="ARBA" id="ARBA00023004"/>
    </source>
</evidence>
<organism evidence="6 7">
    <name type="scientific">Phreatobacter cathodiphilus</name>
    <dbReference type="NCBI Taxonomy" id="1868589"/>
    <lineage>
        <taxon>Bacteria</taxon>
        <taxon>Pseudomonadati</taxon>
        <taxon>Pseudomonadota</taxon>
        <taxon>Alphaproteobacteria</taxon>
        <taxon>Hyphomicrobiales</taxon>
        <taxon>Phreatobacteraceae</taxon>
        <taxon>Phreatobacter</taxon>
    </lineage>
</organism>
<dbReference type="Gene3D" id="3.30.750.180">
    <property type="entry name" value="GpdQ, beta-strand dimerisation domain"/>
    <property type="match status" value="1"/>
</dbReference>
<evidence type="ECO:0000256" key="2">
    <source>
        <dbReference type="ARBA" id="ARBA00022801"/>
    </source>
</evidence>
<keyword evidence="1" id="KW-0479">Metal-binding</keyword>
<proteinExistence type="inferred from homology"/>
<dbReference type="AlphaFoldDB" id="A0A2S0NGT9"/>
<dbReference type="Proteomes" id="UP000237889">
    <property type="component" value="Chromosome"/>
</dbReference>
<comment type="similarity">
    <text evidence="4">Belongs to the cyclic nucleotide phosphodiesterase class-III family.</text>
</comment>
<evidence type="ECO:0000259" key="5">
    <source>
        <dbReference type="Pfam" id="PF00149"/>
    </source>
</evidence>
<dbReference type="SUPFAM" id="SSF56300">
    <property type="entry name" value="Metallo-dependent phosphatases"/>
    <property type="match status" value="1"/>
</dbReference>
<feature type="domain" description="Calcineurin-like phosphoesterase" evidence="5">
    <location>
        <begin position="4"/>
        <end position="201"/>
    </location>
</feature>
<name>A0A2S0NGT9_9HYPH</name>
<dbReference type="GO" id="GO:0004112">
    <property type="term" value="F:cyclic-nucleotide phosphodiesterase activity"/>
    <property type="evidence" value="ECO:0007669"/>
    <property type="project" value="InterPro"/>
</dbReference>
<gene>
    <name evidence="6" type="ORF">C6569_20860</name>
</gene>
<keyword evidence="2" id="KW-0378">Hydrolase</keyword>
<dbReference type="InterPro" id="IPR026575">
    <property type="entry name" value="GpdQ/CpdA-like"/>
</dbReference>
<dbReference type="InterPro" id="IPR004843">
    <property type="entry name" value="Calcineurin-like_PHP"/>
</dbReference>
<dbReference type="InterPro" id="IPR042283">
    <property type="entry name" value="GpdQ_catalytic"/>
</dbReference>
<dbReference type="KEGG" id="phr:C6569_20860"/>
<keyword evidence="7" id="KW-1185">Reference proteome</keyword>
<evidence type="ECO:0000256" key="4">
    <source>
        <dbReference type="ARBA" id="ARBA00025742"/>
    </source>
</evidence>
<dbReference type="InterPro" id="IPR050884">
    <property type="entry name" value="CNP_phosphodiesterase-III"/>
</dbReference>
<dbReference type="Gene3D" id="3.60.21.40">
    <property type="entry name" value="GpdQ, catalytic alpha/beta sandwich domain"/>
    <property type="match status" value="1"/>
</dbReference>
<dbReference type="Pfam" id="PF00149">
    <property type="entry name" value="Metallophos"/>
    <property type="match status" value="1"/>
</dbReference>
<dbReference type="PANTHER" id="PTHR42988:SF2">
    <property type="entry name" value="CYCLIC NUCLEOTIDE PHOSPHODIESTERASE CBUA0032-RELATED"/>
    <property type="match status" value="1"/>
</dbReference>
<protein>
    <submittedName>
        <fullName evidence="6">Phosphodiesterase</fullName>
    </submittedName>
</protein>
<sequence length="265" mass="28439">MPPMLIAHLTDTHIVRPGTLFAGRFDTLAALDRAVPRLAALRPRPDLLVVSGDLAEEGTPEVYAILAERLARIGLPMLAVPGNHDVREAMAAALPEATGTIAGGFLCSMRAFGAGVVIGLDTLAPDGASHGELCERRLAWLEERLRETQGRERLIVMHHPPFTTGLAAMDAIGLRRGTAELAALLAAHPGTQAILCGHVHRAIQASIAGVPIRLAPSASHAMDFDLDPAAPYRFKREPAQFMLHLWDQGEGVVSHTLFVEEHPDL</sequence>
<dbReference type="GO" id="GO:0046872">
    <property type="term" value="F:metal ion binding"/>
    <property type="evidence" value="ECO:0007669"/>
    <property type="project" value="UniProtKB-KW"/>
</dbReference>